<dbReference type="InterPro" id="IPR011447">
    <property type="entry name" value="DUF1552"/>
</dbReference>
<evidence type="ECO:0000313" key="1">
    <source>
        <dbReference type="EMBL" id="SMP43745.1"/>
    </source>
</evidence>
<evidence type="ECO:0008006" key="3">
    <source>
        <dbReference type="Google" id="ProtNLM"/>
    </source>
</evidence>
<dbReference type="PROSITE" id="PS51318">
    <property type="entry name" value="TAT"/>
    <property type="match status" value="1"/>
</dbReference>
<dbReference type="EMBL" id="FXUG01000001">
    <property type="protein sequence ID" value="SMP43745.1"/>
    <property type="molecule type" value="Genomic_DNA"/>
</dbReference>
<protein>
    <recommendedName>
        <fullName evidence="3">Secreted protein containing DUF1552</fullName>
    </recommendedName>
</protein>
<comment type="caution">
    <text evidence="1">The sequence shown here is derived from an EMBL/GenBank/DDBJ whole genome shotgun (WGS) entry which is preliminary data.</text>
</comment>
<dbReference type="Proteomes" id="UP001158067">
    <property type="component" value="Unassembled WGS sequence"/>
</dbReference>
<dbReference type="RefSeq" id="WP_283431140.1">
    <property type="nucleotide sequence ID" value="NZ_FXUG01000001.1"/>
</dbReference>
<proteinExistence type="predicted"/>
<gene>
    <name evidence="1" type="ORF">SAMN06265222_101989</name>
</gene>
<name>A0ABY1PRM4_9BACT</name>
<accession>A0ABY1PRM4</accession>
<evidence type="ECO:0000313" key="2">
    <source>
        <dbReference type="Proteomes" id="UP001158067"/>
    </source>
</evidence>
<dbReference type="InterPro" id="IPR006311">
    <property type="entry name" value="TAT_signal"/>
</dbReference>
<organism evidence="1 2">
    <name type="scientific">Neorhodopirellula lusitana</name>
    <dbReference type="NCBI Taxonomy" id="445327"/>
    <lineage>
        <taxon>Bacteria</taxon>
        <taxon>Pseudomonadati</taxon>
        <taxon>Planctomycetota</taxon>
        <taxon>Planctomycetia</taxon>
        <taxon>Pirellulales</taxon>
        <taxon>Pirellulaceae</taxon>
        <taxon>Neorhodopirellula</taxon>
    </lineage>
</organism>
<sequence length="438" mass="47437">MLNQRCQLISRRGYLAGSGATVALPFLESLAMPNAALAGKAISGGSRSSEPTTASPRLVCMGVSLSMYPGEWNPKQTGRDYAAPKLIEPLEDLRDDFTLISNADHPGVTGGHKGTPAFLSGVYKPERVGQSIVIRNQVTFDQLAARALGNETRFQSLQLGASSVGVADSLSWDEKGIPMPTTTDPLEIYRRLFVDDADPAKTARDIMMGRSVLQLVNADAKELARELSKTDQARLDQYLTSVQDIEAGIRRQLQWLKTPKPGVPPITDRATNYHENLDLILELTALALQTDSSRVVSVALPGKGMPIEVGDARVNDYHGQSHHGKDPEVIQKLVEIERLHTQSLAKFLHRLKSTPTNEGNLLDCTQVLFGSGLGNASSHSNRDLPVLVAGGGFRHGSHVKLREGTPLCNVFVTMMQKLGMEMDSFAGSNGTVNEFMGA</sequence>
<dbReference type="Pfam" id="PF07586">
    <property type="entry name" value="HXXSHH"/>
    <property type="match status" value="1"/>
</dbReference>
<reference evidence="1 2" key="1">
    <citation type="submission" date="2017-05" db="EMBL/GenBank/DDBJ databases">
        <authorList>
            <person name="Varghese N."/>
            <person name="Submissions S."/>
        </authorList>
    </citation>
    <scope>NUCLEOTIDE SEQUENCE [LARGE SCALE GENOMIC DNA]</scope>
    <source>
        <strain evidence="1 2">DSM 25457</strain>
    </source>
</reference>
<keyword evidence="2" id="KW-1185">Reference proteome</keyword>